<dbReference type="Proteomes" id="UP001163321">
    <property type="component" value="Chromosome 10"/>
</dbReference>
<evidence type="ECO:0000313" key="2">
    <source>
        <dbReference type="Proteomes" id="UP001163321"/>
    </source>
</evidence>
<proteinExistence type="predicted"/>
<comment type="caution">
    <text evidence="1">The sequence shown here is derived from an EMBL/GenBank/DDBJ whole genome shotgun (WGS) entry which is preliminary data.</text>
</comment>
<protein>
    <submittedName>
        <fullName evidence="1">Uncharacterized protein</fullName>
    </submittedName>
</protein>
<sequence>MTTRAMFMDCRSSTSAKRFKRPVRHANGFTVDGGTFNVDTRYDPIRAIVQGSYGVLCSVRNTETNEMLAFKTILPMAGDEWDATHTLYGKSDS</sequence>
<evidence type="ECO:0000313" key="1">
    <source>
        <dbReference type="EMBL" id="KAI9919834.1"/>
    </source>
</evidence>
<gene>
    <name evidence="1" type="ORF">PsorP6_015433</name>
</gene>
<name>A0ACC0WP65_9STRA</name>
<dbReference type="EMBL" id="CM047589">
    <property type="protein sequence ID" value="KAI9919834.1"/>
    <property type="molecule type" value="Genomic_DNA"/>
</dbReference>
<organism evidence="1 2">
    <name type="scientific">Peronosclerospora sorghi</name>
    <dbReference type="NCBI Taxonomy" id="230839"/>
    <lineage>
        <taxon>Eukaryota</taxon>
        <taxon>Sar</taxon>
        <taxon>Stramenopiles</taxon>
        <taxon>Oomycota</taxon>
        <taxon>Peronosporomycetes</taxon>
        <taxon>Peronosporales</taxon>
        <taxon>Peronosporaceae</taxon>
        <taxon>Peronosclerospora</taxon>
    </lineage>
</organism>
<reference evidence="1 2" key="1">
    <citation type="journal article" date="2022" name="bioRxiv">
        <title>The genome of the oomycete Peronosclerospora sorghi, a cosmopolitan pathogen of maize and sorghum, is inflated with dispersed pseudogenes.</title>
        <authorList>
            <person name="Fletcher K."/>
            <person name="Martin F."/>
            <person name="Isakeit T."/>
            <person name="Cavanaugh K."/>
            <person name="Magill C."/>
            <person name="Michelmore R."/>
        </authorList>
    </citation>
    <scope>NUCLEOTIDE SEQUENCE [LARGE SCALE GENOMIC DNA]</scope>
    <source>
        <strain evidence="1">P6</strain>
    </source>
</reference>
<keyword evidence="2" id="KW-1185">Reference proteome</keyword>
<accession>A0ACC0WP65</accession>